<dbReference type="PANTHER" id="PTHR43187:SF2">
    <property type="entry name" value="GAMMA-GLUTAMYL-HERCYNYLCYSTEINE SULFOXIDE HYDROLASE"/>
    <property type="match status" value="1"/>
</dbReference>
<proteinExistence type="inferred from homology"/>
<comment type="function">
    <text evidence="2">Catalyzes the hydrolysis of the gamma-glutamyl amide bond of hercynyl-gamma-L-glutamyl-L-cysteine sulfoxide to produce hercynylcysteine sulfoxide, a step in the biosynthesis pathway of ergothioneine.</text>
</comment>
<evidence type="ECO:0000313" key="4">
    <source>
        <dbReference type="EMBL" id="MFI7586576.1"/>
    </source>
</evidence>
<dbReference type="InterPro" id="IPR017808">
    <property type="entry name" value="EgtC"/>
</dbReference>
<dbReference type="Pfam" id="PF13230">
    <property type="entry name" value="GATase_4"/>
    <property type="match status" value="1"/>
</dbReference>
<dbReference type="InterPro" id="IPR052373">
    <property type="entry name" value="Gamma-glu_amide_hydrolase"/>
</dbReference>
<dbReference type="PANTHER" id="PTHR43187">
    <property type="entry name" value="GLUTAMINE AMIDOTRANSFERASE DUG3-RELATED"/>
    <property type="match status" value="1"/>
</dbReference>
<dbReference type="CDD" id="cd01908">
    <property type="entry name" value="YafJ"/>
    <property type="match status" value="1"/>
</dbReference>
<comment type="catalytic activity">
    <reaction evidence="2">
        <text>gamma-L-glutamyl-hercynylcysteine S-oxide + H2O = S-(hercyn-2-yl)-L-cysteine S-oxide + L-glutamate</text>
        <dbReference type="Rhea" id="RHEA:42684"/>
        <dbReference type="ChEBI" id="CHEBI:15377"/>
        <dbReference type="ChEBI" id="CHEBI:29985"/>
        <dbReference type="ChEBI" id="CHEBI:82703"/>
        <dbReference type="ChEBI" id="CHEBI:82706"/>
        <dbReference type="EC" id="3.5.1.118"/>
    </reaction>
</comment>
<dbReference type="PROSITE" id="PS51278">
    <property type="entry name" value="GATASE_TYPE_2"/>
    <property type="match status" value="1"/>
</dbReference>
<feature type="domain" description="Glutamine amidotransferase type-2" evidence="3">
    <location>
        <begin position="2"/>
        <end position="245"/>
    </location>
</feature>
<keyword evidence="2" id="KW-0378">Hydrolase</keyword>
<comment type="pathway">
    <text evidence="2">Amino-acid biosynthesis; ergothioneine biosynthesis.</text>
</comment>
<organism evidence="4 5">
    <name type="scientific">Spongisporangium articulatum</name>
    <dbReference type="NCBI Taxonomy" id="3362603"/>
    <lineage>
        <taxon>Bacteria</taxon>
        <taxon>Bacillati</taxon>
        <taxon>Actinomycetota</taxon>
        <taxon>Actinomycetes</taxon>
        <taxon>Kineosporiales</taxon>
        <taxon>Kineosporiaceae</taxon>
        <taxon>Spongisporangium</taxon>
    </lineage>
</organism>
<name>A0ABW8AJP6_9ACTN</name>
<keyword evidence="1 2" id="KW-0315">Glutamine amidotransferase</keyword>
<dbReference type="InterPro" id="IPR032889">
    <property type="entry name" value="EgtC_Actinobacteria"/>
</dbReference>
<accession>A0ABW8AJP6</accession>
<gene>
    <name evidence="2 4" type="primary">egtC</name>
    <name evidence="4" type="ORF">ACIB24_05825</name>
</gene>
<sequence>MCRHLAYLGPPVPLRTVLSDPPHGLTEQAWRPRRQTHGTMNVDGFGVGWYAPDDPVPARHRGAGPVWADPTFAELGRSVRSGAFLAAVRSATAGMPPGVAAAAPFRGGRWLFSHNGALPGFPAGAAGLAASLPVERLLALDAPTDSCLLWALTLDRLERGAPPAEAVAEVVHEAAKVSGARLNLLLTDGRSIAASAAGASLSWRAGADHVVVASEPYDDDPTWQDATDGCVLAADLDHGVETTPL</sequence>
<dbReference type="EMBL" id="JBITLV010000001">
    <property type="protein sequence ID" value="MFI7586576.1"/>
    <property type="molecule type" value="Genomic_DNA"/>
</dbReference>
<evidence type="ECO:0000256" key="1">
    <source>
        <dbReference type="ARBA" id="ARBA00022962"/>
    </source>
</evidence>
<dbReference type="InterPro" id="IPR029055">
    <property type="entry name" value="Ntn_hydrolases_N"/>
</dbReference>
<dbReference type="InterPro" id="IPR017932">
    <property type="entry name" value="GATase_2_dom"/>
</dbReference>
<protein>
    <recommendedName>
        <fullName evidence="2">Gamma-glutamyl-hercynylcysteine sulfoxide hydrolase</fullName>
        <ecNumber evidence="2">3.5.1.118</ecNumber>
    </recommendedName>
    <alternativeName>
        <fullName evidence="2">Gamma-glutamyl hercynylcysteine S-oxide hydrolase</fullName>
    </alternativeName>
</protein>
<dbReference type="EC" id="3.5.1.118" evidence="2"/>
<dbReference type="HAMAP" id="MF_02036">
    <property type="entry name" value="EgtC"/>
    <property type="match status" value="1"/>
</dbReference>
<dbReference type="InterPro" id="IPR026869">
    <property type="entry name" value="EgtC-like"/>
</dbReference>
<keyword evidence="5" id="KW-1185">Reference proteome</keyword>
<evidence type="ECO:0000256" key="2">
    <source>
        <dbReference type="HAMAP-Rule" id="MF_02036"/>
    </source>
</evidence>
<dbReference type="Gene3D" id="3.60.20.10">
    <property type="entry name" value="Glutamine Phosphoribosylpyrophosphate, subunit 1, domain 1"/>
    <property type="match status" value="1"/>
</dbReference>
<evidence type="ECO:0000313" key="5">
    <source>
        <dbReference type="Proteomes" id="UP001612915"/>
    </source>
</evidence>
<comment type="caution">
    <text evidence="4">The sequence shown here is derived from an EMBL/GenBank/DDBJ whole genome shotgun (WGS) entry which is preliminary data.</text>
</comment>
<reference evidence="4 5" key="1">
    <citation type="submission" date="2024-10" db="EMBL/GenBank/DDBJ databases">
        <title>The Natural Products Discovery Center: Release of the First 8490 Sequenced Strains for Exploring Actinobacteria Biosynthetic Diversity.</title>
        <authorList>
            <person name="Kalkreuter E."/>
            <person name="Kautsar S.A."/>
            <person name="Yang D."/>
            <person name="Bader C.D."/>
            <person name="Teijaro C.N."/>
            <person name="Fluegel L."/>
            <person name="Davis C.M."/>
            <person name="Simpson J.R."/>
            <person name="Lauterbach L."/>
            <person name="Steele A.D."/>
            <person name="Gui C."/>
            <person name="Meng S."/>
            <person name="Li G."/>
            <person name="Viehrig K."/>
            <person name="Ye F."/>
            <person name="Su P."/>
            <person name="Kiefer A.F."/>
            <person name="Nichols A."/>
            <person name="Cepeda A.J."/>
            <person name="Yan W."/>
            <person name="Fan B."/>
            <person name="Jiang Y."/>
            <person name="Adhikari A."/>
            <person name="Zheng C.-J."/>
            <person name="Schuster L."/>
            <person name="Cowan T.M."/>
            <person name="Smanski M.J."/>
            <person name="Chevrette M.G."/>
            <person name="De Carvalho L.P.S."/>
            <person name="Shen B."/>
        </authorList>
    </citation>
    <scope>NUCLEOTIDE SEQUENCE [LARGE SCALE GENOMIC DNA]</scope>
    <source>
        <strain evidence="4 5">NPDC049639</strain>
    </source>
</reference>
<evidence type="ECO:0000259" key="3">
    <source>
        <dbReference type="PROSITE" id="PS51278"/>
    </source>
</evidence>
<dbReference type="RefSeq" id="WP_398276462.1">
    <property type="nucleotide sequence ID" value="NZ_JBITLV010000001.1"/>
</dbReference>
<dbReference type="Proteomes" id="UP001612915">
    <property type="component" value="Unassembled WGS sequence"/>
</dbReference>
<dbReference type="SUPFAM" id="SSF56235">
    <property type="entry name" value="N-terminal nucleophile aminohydrolases (Ntn hydrolases)"/>
    <property type="match status" value="1"/>
</dbReference>
<dbReference type="NCBIfam" id="TIGR03442">
    <property type="entry name" value="ergothioneine biosynthesis protein EgtC"/>
    <property type="match status" value="1"/>
</dbReference>